<name>B9D0X9_CAMRE</name>
<evidence type="ECO:0000313" key="1">
    <source>
        <dbReference type="EMBL" id="EEF14364.1"/>
    </source>
</evidence>
<comment type="caution">
    <text evidence="1">The sequence shown here is derived from an EMBL/GenBank/DDBJ whole genome shotgun (WGS) entry which is preliminary data.</text>
</comment>
<gene>
    <name evidence="1" type="ORF">CAMRE0001_2784</name>
</gene>
<organism evidence="1 2">
    <name type="scientific">Campylobacter rectus RM3267</name>
    <dbReference type="NCBI Taxonomy" id="553218"/>
    <lineage>
        <taxon>Bacteria</taxon>
        <taxon>Pseudomonadati</taxon>
        <taxon>Campylobacterota</taxon>
        <taxon>Epsilonproteobacteria</taxon>
        <taxon>Campylobacterales</taxon>
        <taxon>Campylobacteraceae</taxon>
        <taxon>Campylobacter</taxon>
    </lineage>
</organism>
<dbReference type="EMBL" id="ACFU01000007">
    <property type="protein sequence ID" value="EEF14364.1"/>
    <property type="molecule type" value="Genomic_DNA"/>
</dbReference>
<evidence type="ECO:0000313" key="2">
    <source>
        <dbReference type="Proteomes" id="UP000003082"/>
    </source>
</evidence>
<sequence>MTEFLPPSSVLLEPSCALVSKPASPTFFADQRRIIKNVKFKTKFKHKYSRFGSAYQQNRQKFAVWQIRPKFS</sequence>
<dbReference type="AlphaFoldDB" id="B9D0X9"/>
<protein>
    <submittedName>
        <fullName evidence="1">Uncharacterized protein</fullName>
    </submittedName>
</protein>
<reference evidence="1 2" key="1">
    <citation type="submission" date="2008-08" db="EMBL/GenBank/DDBJ databases">
        <authorList>
            <person name="Madupu R."/>
            <person name="Durkin A.S."/>
            <person name="Torralba M."/>
            <person name="Methe B."/>
            <person name="Sutton G.G."/>
            <person name="Strausberg R.L."/>
            <person name="Nelson K.E."/>
        </authorList>
    </citation>
    <scope>NUCLEOTIDE SEQUENCE [LARGE SCALE GENOMIC DNA]</scope>
    <source>
        <strain evidence="1 2">RM3267</strain>
    </source>
</reference>
<dbReference type="Proteomes" id="UP000003082">
    <property type="component" value="Unassembled WGS sequence"/>
</dbReference>
<accession>B9D0X9</accession>
<keyword evidence="2" id="KW-1185">Reference proteome</keyword>
<proteinExistence type="predicted"/>